<dbReference type="PANTHER" id="PTHR43513">
    <property type="entry name" value="DIHYDROOROTATE DEHYDROGENASE B (NAD(+)), ELECTRON TRANSFER SUBUNIT"/>
    <property type="match status" value="1"/>
</dbReference>
<comment type="subunit">
    <text evidence="11">Heterotetramer of 2 PyrK and 2 PyrD type B subunits.</text>
</comment>
<dbReference type="InterPro" id="IPR050353">
    <property type="entry name" value="PyrK_electron_transfer"/>
</dbReference>
<dbReference type="RefSeq" id="WP_201428052.1">
    <property type="nucleotide sequence ID" value="NZ_JAEQMG010000123.1"/>
</dbReference>
<comment type="similarity">
    <text evidence="1 11">Belongs to the PyrK family.</text>
</comment>
<keyword evidence="2 11" id="KW-0813">Transport</keyword>
<dbReference type="EMBL" id="JAEQMG010000123">
    <property type="protein sequence ID" value="MBK6089308.1"/>
    <property type="molecule type" value="Genomic_DNA"/>
</dbReference>
<organism evidence="15 16">
    <name type="scientific">Ruminococcus difficilis</name>
    <dbReference type="NCBI Taxonomy" id="2763069"/>
    <lineage>
        <taxon>Bacteria</taxon>
        <taxon>Bacillati</taxon>
        <taxon>Bacillota</taxon>
        <taxon>Clostridia</taxon>
        <taxon>Eubacteriales</taxon>
        <taxon>Oscillospiraceae</taxon>
        <taxon>Ruminococcus</taxon>
    </lineage>
</organism>
<keyword evidence="6 11" id="KW-0274">FAD</keyword>
<comment type="cofactor">
    <cofactor evidence="11">
        <name>[2Fe-2S] cluster</name>
        <dbReference type="ChEBI" id="CHEBI:190135"/>
    </cofactor>
    <text evidence="11">Binds 1 [2Fe-2S] cluster per subunit.</text>
</comment>
<dbReference type="PROSITE" id="PS51384">
    <property type="entry name" value="FAD_FR"/>
    <property type="match status" value="1"/>
</dbReference>
<dbReference type="GO" id="GO:0046872">
    <property type="term" value="F:metal ion binding"/>
    <property type="evidence" value="ECO:0007669"/>
    <property type="project" value="UniProtKB-KW"/>
</dbReference>
<comment type="caution">
    <text evidence="15">The sequence shown here is derived from an EMBL/GenBank/DDBJ whole genome shotgun (WGS) entry which is preliminary data.</text>
</comment>
<comment type="cofactor">
    <cofactor evidence="13">
        <name>[2Fe-2S] cluster</name>
        <dbReference type="ChEBI" id="CHEBI:190135"/>
    </cofactor>
    <text evidence="13">Binds 1 [2Fe-2S] cluster per subunit.</text>
</comment>
<evidence type="ECO:0000256" key="8">
    <source>
        <dbReference type="ARBA" id="ARBA00022982"/>
    </source>
</evidence>
<dbReference type="PANTHER" id="PTHR43513:SF3">
    <property type="entry name" value="DIHYDROOROTATE DEHYDROGENASE B (NAD(+)), ELECTRON TRANSFER SUBUNIT-RELATED"/>
    <property type="match status" value="1"/>
</dbReference>
<feature type="binding site" evidence="11 13">
    <location>
        <position position="237"/>
    </location>
    <ligand>
        <name>[2Fe-2S] cluster</name>
        <dbReference type="ChEBI" id="CHEBI:190135"/>
    </ligand>
</feature>
<evidence type="ECO:0000256" key="12">
    <source>
        <dbReference type="PIRSR" id="PIRSR006816-1"/>
    </source>
</evidence>
<reference evidence="15" key="1">
    <citation type="submission" date="2021-01" db="EMBL/GenBank/DDBJ databases">
        <title>Genome public.</title>
        <authorList>
            <person name="Liu C."/>
            <person name="Sun Q."/>
        </authorList>
    </citation>
    <scope>NUCLEOTIDE SEQUENCE</scope>
    <source>
        <strain evidence="15">M6</strain>
    </source>
</reference>
<dbReference type="InterPro" id="IPR017938">
    <property type="entry name" value="Riboflavin_synthase-like_b-brl"/>
</dbReference>
<dbReference type="SUPFAM" id="SSF63380">
    <property type="entry name" value="Riboflavin synthase domain-like"/>
    <property type="match status" value="1"/>
</dbReference>
<feature type="binding site" evidence="11 12">
    <location>
        <begin position="51"/>
        <end position="54"/>
    </location>
    <ligand>
        <name>FAD</name>
        <dbReference type="ChEBI" id="CHEBI:57692"/>
    </ligand>
</feature>
<dbReference type="Proteomes" id="UP000633365">
    <property type="component" value="Unassembled WGS sequence"/>
</dbReference>
<keyword evidence="16" id="KW-1185">Reference proteome</keyword>
<comment type="cofactor">
    <cofactor evidence="11 12">
        <name>FAD</name>
        <dbReference type="ChEBI" id="CHEBI:57692"/>
    </cofactor>
    <text evidence="11 12">Binds 1 FAD per subunit.</text>
</comment>
<dbReference type="HAMAP" id="MF_01211">
    <property type="entry name" value="DHODB_Fe_S_bind"/>
    <property type="match status" value="1"/>
</dbReference>
<dbReference type="GO" id="GO:0009055">
    <property type="term" value="F:electron transfer activity"/>
    <property type="evidence" value="ECO:0007669"/>
    <property type="project" value="UniProtKB-UniRule"/>
</dbReference>
<dbReference type="GO" id="GO:0050660">
    <property type="term" value="F:flavin adenine dinucleotide binding"/>
    <property type="evidence" value="ECO:0007669"/>
    <property type="project" value="InterPro"/>
</dbReference>
<dbReference type="PIRSF" id="PIRSF006816">
    <property type="entry name" value="Cyc3_hyd_g"/>
    <property type="match status" value="1"/>
</dbReference>
<evidence type="ECO:0000256" key="1">
    <source>
        <dbReference type="ARBA" id="ARBA00006422"/>
    </source>
</evidence>
<dbReference type="CDD" id="cd06218">
    <property type="entry name" value="DHOD_e_trans"/>
    <property type="match status" value="1"/>
</dbReference>
<protein>
    <recommendedName>
        <fullName evidence="11">Dihydroorotate dehydrogenase B (NAD(+)), electron transfer subunit</fullName>
    </recommendedName>
    <alternativeName>
        <fullName evidence="11">Dihydroorotate oxidase B, electron transfer subunit</fullName>
    </alternativeName>
</protein>
<dbReference type="InterPro" id="IPR019480">
    <property type="entry name" value="Dihydroorotate_DH_Fe-S-bd"/>
</dbReference>
<evidence type="ECO:0000256" key="11">
    <source>
        <dbReference type="HAMAP-Rule" id="MF_01211"/>
    </source>
</evidence>
<dbReference type="GO" id="GO:0016491">
    <property type="term" value="F:oxidoreductase activity"/>
    <property type="evidence" value="ECO:0007669"/>
    <property type="project" value="InterPro"/>
</dbReference>
<accession>A0A934WSU4</accession>
<evidence type="ECO:0000313" key="15">
    <source>
        <dbReference type="EMBL" id="MBK6089308.1"/>
    </source>
</evidence>
<evidence type="ECO:0000256" key="4">
    <source>
        <dbReference type="ARBA" id="ARBA00022714"/>
    </source>
</evidence>
<keyword evidence="4 11" id="KW-0001">2Fe-2S</keyword>
<keyword evidence="7 11" id="KW-0665">Pyrimidine biosynthesis</keyword>
<evidence type="ECO:0000256" key="9">
    <source>
        <dbReference type="ARBA" id="ARBA00023004"/>
    </source>
</evidence>
<evidence type="ECO:0000256" key="10">
    <source>
        <dbReference type="ARBA" id="ARBA00023014"/>
    </source>
</evidence>
<dbReference type="InterPro" id="IPR012165">
    <property type="entry name" value="Cyt_c3_hydrogenase_gsu"/>
</dbReference>
<evidence type="ECO:0000313" key="16">
    <source>
        <dbReference type="Proteomes" id="UP000633365"/>
    </source>
</evidence>
<dbReference type="InterPro" id="IPR037117">
    <property type="entry name" value="Dihydroorotate_DH_ele_sf"/>
</dbReference>
<comment type="pathway">
    <text evidence="11">Pyrimidine metabolism; UMP biosynthesis via de novo pathway; orotate from (S)-dihydroorotate (NAD(+) route): step 1/1.</text>
</comment>
<dbReference type="Gene3D" id="3.40.50.80">
    <property type="entry name" value="Nucleotide-binding domain of ferredoxin-NADP reductase (FNR) module"/>
    <property type="match status" value="1"/>
</dbReference>
<dbReference type="GO" id="GO:0044205">
    <property type="term" value="P:'de novo' UMP biosynthetic process"/>
    <property type="evidence" value="ECO:0007669"/>
    <property type="project" value="UniProtKB-UniRule"/>
</dbReference>
<dbReference type="SUPFAM" id="SSF52343">
    <property type="entry name" value="Ferredoxin reductase-like, C-terminal NADP-linked domain"/>
    <property type="match status" value="1"/>
</dbReference>
<dbReference type="InterPro" id="IPR017927">
    <property type="entry name" value="FAD-bd_FR_type"/>
</dbReference>
<gene>
    <name evidence="11" type="primary">pyrK</name>
    <name evidence="15" type="ORF">JKK62_11765</name>
</gene>
<evidence type="ECO:0000256" key="5">
    <source>
        <dbReference type="ARBA" id="ARBA00022723"/>
    </source>
</evidence>
<keyword evidence="8 11" id="KW-0249">Electron transport</keyword>
<feature type="binding site" evidence="11 13">
    <location>
        <position position="218"/>
    </location>
    <ligand>
        <name>[2Fe-2S] cluster</name>
        <dbReference type="ChEBI" id="CHEBI:190135"/>
    </ligand>
</feature>
<dbReference type="InterPro" id="IPR023455">
    <property type="entry name" value="Dihydroorotate_DHASE_ETsu"/>
</dbReference>
<proteinExistence type="inferred from homology"/>
<evidence type="ECO:0000256" key="6">
    <source>
        <dbReference type="ARBA" id="ARBA00022827"/>
    </source>
</evidence>
<keyword evidence="10 11" id="KW-0411">Iron-sulfur</keyword>
<evidence type="ECO:0000259" key="14">
    <source>
        <dbReference type="PROSITE" id="PS51384"/>
    </source>
</evidence>
<name>A0A934WSU4_9FIRM</name>
<evidence type="ECO:0000256" key="3">
    <source>
        <dbReference type="ARBA" id="ARBA00022630"/>
    </source>
</evidence>
<evidence type="ECO:0000256" key="2">
    <source>
        <dbReference type="ARBA" id="ARBA00022448"/>
    </source>
</evidence>
<dbReference type="Gene3D" id="2.40.30.10">
    <property type="entry name" value="Translation factors"/>
    <property type="match status" value="1"/>
</dbReference>
<keyword evidence="3 11" id="KW-0285">Flavoprotein</keyword>
<dbReference type="Gene3D" id="2.10.240.10">
    <property type="entry name" value="Dihydroorotate dehydrogenase, electron transfer subunit"/>
    <property type="match status" value="1"/>
</dbReference>
<feature type="binding site" evidence="11 12">
    <location>
        <begin position="73"/>
        <end position="74"/>
    </location>
    <ligand>
        <name>FAD</name>
        <dbReference type="ChEBI" id="CHEBI:57692"/>
    </ligand>
</feature>
<feature type="binding site" evidence="11 13">
    <location>
        <position position="213"/>
    </location>
    <ligand>
        <name>[2Fe-2S] cluster</name>
        <dbReference type="ChEBI" id="CHEBI:190135"/>
    </ligand>
</feature>
<dbReference type="AlphaFoldDB" id="A0A934WSU4"/>
<comment type="function">
    <text evidence="11">Responsible for channeling the electrons from the oxidation of dihydroorotate from the FMN redox center in the PyrD type B subunit to the ultimate electron acceptor NAD(+).</text>
</comment>
<evidence type="ECO:0000256" key="7">
    <source>
        <dbReference type="ARBA" id="ARBA00022975"/>
    </source>
</evidence>
<feature type="binding site" evidence="11 13">
    <location>
        <position position="221"/>
    </location>
    <ligand>
        <name>[2Fe-2S] cluster</name>
        <dbReference type="ChEBI" id="CHEBI:190135"/>
    </ligand>
</feature>
<sequence>MKYDIRQLRLLSNEAIAKGIYDMRLAYGENEIPVQCGQFAHVYVPGKSLRRPISVCDARDGVLRLVYQVKGEGTKIMSQMKQGEQVDVLVPLGNGFCVDKEKKYALIGGGIGVPPMLYTAAQCKEPLAITGFRSRELVILQEDFAQAGAEAVLVTDDGSAGKKGFVTDVLRERIAEVDEVCACGPTPMLEAVARVCAEFGKPCQISLEERMACGIGACLVCAVKVRKNGEEIMQHVCKNGPVFNAEEVVFHG</sequence>
<keyword evidence="9 11" id="KW-0408">Iron</keyword>
<dbReference type="InterPro" id="IPR039261">
    <property type="entry name" value="FNR_nucleotide-bd"/>
</dbReference>
<keyword evidence="5 11" id="KW-0479">Metal-binding</keyword>
<feature type="binding site" evidence="11 12">
    <location>
        <begin position="66"/>
        <end position="68"/>
    </location>
    <ligand>
        <name>FAD</name>
        <dbReference type="ChEBI" id="CHEBI:57692"/>
    </ligand>
</feature>
<dbReference type="GO" id="GO:0051537">
    <property type="term" value="F:2 iron, 2 sulfur cluster binding"/>
    <property type="evidence" value="ECO:0007669"/>
    <property type="project" value="UniProtKB-KW"/>
</dbReference>
<feature type="domain" description="FAD-binding FR-type" evidence="14">
    <location>
        <begin position="3"/>
        <end position="98"/>
    </location>
</feature>
<evidence type="ECO:0000256" key="13">
    <source>
        <dbReference type="PIRSR" id="PIRSR006816-2"/>
    </source>
</evidence>
<dbReference type="Pfam" id="PF10418">
    <property type="entry name" value="DHODB_Fe-S_bind"/>
    <property type="match status" value="1"/>
</dbReference>